<dbReference type="PANTHER" id="PTHR37533">
    <property type="entry name" value="FLAGELLAR HOOK-LENGTH CONTROL PROTEIN"/>
    <property type="match status" value="1"/>
</dbReference>
<dbReference type="Gene3D" id="3.30.750.140">
    <property type="match status" value="1"/>
</dbReference>
<evidence type="ECO:0000313" key="3">
    <source>
        <dbReference type="EMBL" id="AQZ95010.1"/>
    </source>
</evidence>
<feature type="region of interest" description="Disordered" evidence="1">
    <location>
        <begin position="323"/>
        <end position="353"/>
    </location>
</feature>
<protein>
    <recommendedName>
        <fullName evidence="2">Flagellar hook-length control protein-like C-terminal domain-containing protein</fullName>
    </recommendedName>
</protein>
<dbReference type="Proteomes" id="UP000243488">
    <property type="component" value="Chromosome"/>
</dbReference>
<dbReference type="KEGG" id="ppha:BVH74_09710"/>
<evidence type="ECO:0000313" key="4">
    <source>
        <dbReference type="Proteomes" id="UP000243488"/>
    </source>
</evidence>
<reference evidence="3 4" key="1">
    <citation type="submission" date="2017-03" db="EMBL/GenBank/DDBJ databases">
        <title>Complete genome sequence of the novel DNRA strain Pseudomonas sp. S-6-2 isolated from Chinese polluted river sediment. Journal of Biotechnology.</title>
        <authorList>
            <person name="Li J."/>
            <person name="Xiang F."/>
            <person name="Wang L."/>
            <person name="Xi L."/>
            <person name="Liu J."/>
        </authorList>
    </citation>
    <scope>NUCLEOTIDE SEQUENCE [LARGE SCALE GENOMIC DNA]</scope>
    <source>
        <strain evidence="3 4">S-6-2</strain>
    </source>
</reference>
<dbReference type="PANTHER" id="PTHR37533:SF2">
    <property type="entry name" value="FLAGELLAR HOOK-LENGTH CONTROL PROTEIN"/>
    <property type="match status" value="1"/>
</dbReference>
<dbReference type="InterPro" id="IPR021136">
    <property type="entry name" value="Flagellar_hook_control-like_C"/>
</dbReference>
<dbReference type="Pfam" id="PF02120">
    <property type="entry name" value="Flg_hook"/>
    <property type="match status" value="1"/>
</dbReference>
<dbReference type="STRING" id="1931241.BVH74_09710"/>
<name>A0A1V0B537_9GAMM</name>
<feature type="compositionally biased region" description="Polar residues" evidence="1">
    <location>
        <begin position="131"/>
        <end position="144"/>
    </location>
</feature>
<proteinExistence type="predicted"/>
<dbReference type="RefSeq" id="WP_080049879.1">
    <property type="nucleotide sequence ID" value="NZ_CP020100.1"/>
</dbReference>
<evidence type="ECO:0000256" key="1">
    <source>
        <dbReference type="SAM" id="MobiDB-lite"/>
    </source>
</evidence>
<dbReference type="EMBL" id="CP020100">
    <property type="protein sequence ID" value="AQZ95010.1"/>
    <property type="molecule type" value="Genomic_DNA"/>
</dbReference>
<feature type="region of interest" description="Disordered" evidence="1">
    <location>
        <begin position="131"/>
        <end position="154"/>
    </location>
</feature>
<dbReference type="InterPro" id="IPR038610">
    <property type="entry name" value="FliK-like_C_sf"/>
</dbReference>
<accession>A0A1V0B537</accession>
<dbReference type="InterPro" id="IPR052563">
    <property type="entry name" value="FliK"/>
</dbReference>
<dbReference type="AlphaFoldDB" id="A0A1V0B537"/>
<organism evidence="3 4">
    <name type="scientific">Halopseudomonas phragmitis</name>
    <dbReference type="NCBI Taxonomy" id="1931241"/>
    <lineage>
        <taxon>Bacteria</taxon>
        <taxon>Pseudomonadati</taxon>
        <taxon>Pseudomonadota</taxon>
        <taxon>Gammaproteobacteria</taxon>
        <taxon>Pseudomonadales</taxon>
        <taxon>Pseudomonadaceae</taxon>
        <taxon>Halopseudomonas</taxon>
    </lineage>
</organism>
<sequence length="378" mass="39956">MNVTQNLLLSLGQDLRQAGLFSDEQIQAVSLDGETPESFAEILAGQNPERLEALIELLNGDDPDAARVAIEALTLAADGKELPVDPLAAEMTEAGEMEVSDPTLANAAPEVIAAIADEWVRWLDNARTMTSGVAVDPSQSQSKVAQPAEDSRSAVGKERLDLLEMKLNLRQITAQPAAAESSFAARLGDSLDSVSGSGRSDGETGDAAQRLGAAQQAAAQGALTSRAVTATSQSLGVPFGQSGWGDSVVEKVMWMSSQNLRGVEIRLDPAELGPLEIHIQSRGQEHQVQFVSQNAGVREALEAQVFRLRELFTQQGLELHSVSVGDSAPDGQQGRGTGSGLAANAGTSQPGLDAEPEVELLNQVVQQISNQRLVDFYI</sequence>
<gene>
    <name evidence="3" type="ORF">BVH74_09710</name>
</gene>
<keyword evidence="4" id="KW-1185">Reference proteome</keyword>
<feature type="domain" description="Flagellar hook-length control protein-like C-terminal" evidence="2">
    <location>
        <begin position="250"/>
        <end position="333"/>
    </location>
</feature>
<dbReference type="CDD" id="cd17470">
    <property type="entry name" value="T3SS_Flik_C"/>
    <property type="match status" value="1"/>
</dbReference>
<evidence type="ECO:0000259" key="2">
    <source>
        <dbReference type="Pfam" id="PF02120"/>
    </source>
</evidence>